<dbReference type="Gene3D" id="3.60.130.10">
    <property type="entry name" value="Clavaminate synthase-like"/>
    <property type="match status" value="1"/>
</dbReference>
<keyword evidence="3" id="KW-0223">Dioxygenase</keyword>
<evidence type="ECO:0000313" key="3">
    <source>
        <dbReference type="EMBL" id="MBR0651711.1"/>
    </source>
</evidence>
<evidence type="ECO:0000256" key="1">
    <source>
        <dbReference type="ARBA" id="ARBA00023002"/>
    </source>
</evidence>
<dbReference type="InterPro" id="IPR003819">
    <property type="entry name" value="TauD/TfdA-like"/>
</dbReference>
<sequence length="295" mass="31094">MPQTGAAVWAAADLTTADWMVPVGTEEAAELEAALTAAQAAAPVPALTRLAPILADVTTRLDTGRGFCLLRGLPFDRHGAAAAEAALLALGTHLGSPLNGTQPVVHRLTGPAPAGSTVRSGLPLFHIEACDAIALLCLANGPEAPPHVLVSAGAVHNEVMRRDRAALAELYEPAPLIENGETVPRAVFTLTEGAFAARYTRHAVEQASSTPQPGAPPLAAGLRPAFDLLDKVCAEPSLMLKLELRSGDLLLFNPHLVWKLRTLVETDAEAPEAAQEFRRLRITMQHSRRTVAEPG</sequence>
<name>A0ABS5EL05_9PROT</name>
<dbReference type="RefSeq" id="WP_211870393.1">
    <property type="nucleotide sequence ID" value="NZ_JAAEDI010000020.1"/>
</dbReference>
<accession>A0ABS5EL05</accession>
<dbReference type="SUPFAM" id="SSF51197">
    <property type="entry name" value="Clavaminate synthase-like"/>
    <property type="match status" value="1"/>
</dbReference>
<comment type="caution">
    <text evidence="3">The sequence shown here is derived from an EMBL/GenBank/DDBJ whole genome shotgun (WGS) entry which is preliminary data.</text>
</comment>
<reference evidence="4" key="1">
    <citation type="journal article" date="2021" name="Syst. Appl. Microbiol.">
        <title>Roseomonas hellenica sp. nov., isolated from roots of wild-growing Alkanna tinctoria.</title>
        <authorList>
            <person name="Rat A."/>
            <person name="Naranjo H.D."/>
            <person name="Lebbe L."/>
            <person name="Cnockaert M."/>
            <person name="Krigas N."/>
            <person name="Grigoriadou K."/>
            <person name="Maloupa E."/>
            <person name="Willems A."/>
        </authorList>
    </citation>
    <scope>NUCLEOTIDE SEQUENCE [LARGE SCALE GENOMIC DNA]</scope>
    <source>
        <strain evidence="4">LMG 31159</strain>
    </source>
</reference>
<evidence type="ECO:0000259" key="2">
    <source>
        <dbReference type="Pfam" id="PF02668"/>
    </source>
</evidence>
<dbReference type="Proteomes" id="UP000698752">
    <property type="component" value="Unassembled WGS sequence"/>
</dbReference>
<organism evidence="3 4">
    <name type="scientific">Neoroseomonas terrae</name>
    <dbReference type="NCBI Taxonomy" id="424799"/>
    <lineage>
        <taxon>Bacteria</taxon>
        <taxon>Pseudomonadati</taxon>
        <taxon>Pseudomonadota</taxon>
        <taxon>Alphaproteobacteria</taxon>
        <taxon>Acetobacterales</taxon>
        <taxon>Acetobacteraceae</taxon>
        <taxon>Neoroseomonas</taxon>
    </lineage>
</organism>
<evidence type="ECO:0000313" key="4">
    <source>
        <dbReference type="Proteomes" id="UP000698752"/>
    </source>
</evidence>
<dbReference type="GO" id="GO:0051213">
    <property type="term" value="F:dioxygenase activity"/>
    <property type="evidence" value="ECO:0007669"/>
    <property type="project" value="UniProtKB-KW"/>
</dbReference>
<dbReference type="EMBL" id="JAAEDI010000020">
    <property type="protein sequence ID" value="MBR0651711.1"/>
    <property type="molecule type" value="Genomic_DNA"/>
</dbReference>
<proteinExistence type="predicted"/>
<keyword evidence="4" id="KW-1185">Reference proteome</keyword>
<gene>
    <name evidence="3" type="ORF">GXW78_18725</name>
</gene>
<dbReference type="InterPro" id="IPR042098">
    <property type="entry name" value="TauD-like_sf"/>
</dbReference>
<feature type="domain" description="TauD/TfdA-like" evidence="2">
    <location>
        <begin position="41"/>
        <end position="257"/>
    </location>
</feature>
<keyword evidence="1" id="KW-0560">Oxidoreductase</keyword>
<protein>
    <submittedName>
        <fullName evidence="3">TauD/TfdA family dioxygenase</fullName>
    </submittedName>
</protein>
<dbReference type="Pfam" id="PF02668">
    <property type="entry name" value="TauD"/>
    <property type="match status" value="1"/>
</dbReference>